<evidence type="ECO:0000313" key="2">
    <source>
        <dbReference type="Proteomes" id="UP000232722"/>
    </source>
</evidence>
<proteinExistence type="predicted"/>
<evidence type="ECO:0000313" key="1">
    <source>
        <dbReference type="EMBL" id="PKB97203.1"/>
    </source>
</evidence>
<dbReference type="Proteomes" id="UP000232722">
    <property type="component" value="Unassembled WGS sequence"/>
</dbReference>
<dbReference type="AlphaFoldDB" id="A0A2N0NRL5"/>
<reference evidence="1 2" key="2">
    <citation type="submission" date="2017-09" db="EMBL/GenBank/DDBJ databases">
        <title>Extensive intraspecific genome diversity in a model arbuscular mycorrhizal fungus.</title>
        <authorList>
            <person name="Chen E.C."/>
            <person name="Morin E."/>
            <person name="Beaudet D."/>
            <person name="Noel J."/>
            <person name="Ndikumana S."/>
            <person name="Charron P."/>
            <person name="St-Onge C."/>
            <person name="Giorgi J."/>
            <person name="Grigoriev I.V."/>
            <person name="Roux C."/>
            <person name="Martin F.M."/>
            <person name="Corradi N."/>
        </authorList>
    </citation>
    <scope>NUCLEOTIDE SEQUENCE [LARGE SCALE GENOMIC DNA]</scope>
    <source>
        <strain evidence="1 2">A5</strain>
    </source>
</reference>
<dbReference type="EMBL" id="LLXJ01003345">
    <property type="protein sequence ID" value="PKB97203.1"/>
    <property type="molecule type" value="Genomic_DNA"/>
</dbReference>
<accession>A0A2N0NRL5</accession>
<sequence length="79" mass="9139">MKVLIQNEILPGGKFSGMAVQEINESFEFNFFERGMKSEKKLMIITKGYEDVIRARGIQLVNNKQNDSKKHTPFAFLEK</sequence>
<organism evidence="1 2">
    <name type="scientific">Rhizophagus irregularis</name>
    <dbReference type="NCBI Taxonomy" id="588596"/>
    <lineage>
        <taxon>Eukaryota</taxon>
        <taxon>Fungi</taxon>
        <taxon>Fungi incertae sedis</taxon>
        <taxon>Mucoromycota</taxon>
        <taxon>Glomeromycotina</taxon>
        <taxon>Glomeromycetes</taxon>
        <taxon>Glomerales</taxon>
        <taxon>Glomeraceae</taxon>
        <taxon>Rhizophagus</taxon>
    </lineage>
</organism>
<gene>
    <name evidence="1" type="ORF">RhiirA5_433548</name>
</gene>
<comment type="caution">
    <text evidence="1">The sequence shown here is derived from an EMBL/GenBank/DDBJ whole genome shotgun (WGS) entry which is preliminary data.</text>
</comment>
<dbReference type="VEuPathDB" id="FungiDB:RhiirA1_402594"/>
<protein>
    <submittedName>
        <fullName evidence="1">Uncharacterized protein</fullName>
    </submittedName>
</protein>
<name>A0A2N0NRL5_9GLOM</name>
<reference evidence="1 2" key="1">
    <citation type="submission" date="2016-04" db="EMBL/GenBank/DDBJ databases">
        <title>Genome analyses suggest a sexual origin of heterokaryosis in a supposedly ancient asexual fungus.</title>
        <authorList>
            <person name="Ropars J."/>
            <person name="Sedzielewska K."/>
            <person name="Noel J."/>
            <person name="Charron P."/>
            <person name="Farinelli L."/>
            <person name="Marton T."/>
            <person name="Kruger M."/>
            <person name="Pelin A."/>
            <person name="Brachmann A."/>
            <person name="Corradi N."/>
        </authorList>
    </citation>
    <scope>NUCLEOTIDE SEQUENCE [LARGE SCALE GENOMIC DNA]</scope>
    <source>
        <strain evidence="1 2">A5</strain>
    </source>
</reference>